<evidence type="ECO:0000256" key="4">
    <source>
        <dbReference type="ARBA" id="ARBA00022786"/>
    </source>
</evidence>
<evidence type="ECO:0000256" key="2">
    <source>
        <dbReference type="ARBA" id="ARBA00004906"/>
    </source>
</evidence>
<sequence length="396" mass="43032">MVEENQMSIPHLFRCPISLDLFTDPVTLSTGQTYDRPSIEKWLAGGNSTCPVTMQRLNDFSVVPNHNLRQYIHRWLLRDADDRGSNQASGIPVSLTVLKNSLQCSHTPPVARLAALRKVRILSAESDVGKSFLIQLGFFRVLFELVFPCCAMEEIHFEFVELALDCILHLSPLAHSNSVNALKQDAAFDSLVLLLEQGSTKIKTSLCILIEEIASSPTTGDVCNLLGQSQRVLQILVSLLLRSRSTEKEAAAPAAARAIAGICTSSENNRANAIAEGAVEGLVMYLSTCVSRNVSSALAAMEVLMEEEEGRKTAIKAGAVRVIVNWVFRVSAREEGSECAVGVLMALCRVSERAREEAVAAGAVMQLLLLLQSQCSGAAKASARGLLKLLKSSFRY</sequence>
<evidence type="ECO:0000313" key="7">
    <source>
        <dbReference type="EMBL" id="KAK8921078.1"/>
    </source>
</evidence>
<protein>
    <recommendedName>
        <fullName evidence="5 6">U-box domain-containing protein</fullName>
        <ecNumber evidence="5">2.3.2.27</ecNumber>
    </recommendedName>
    <alternativeName>
        <fullName evidence="5">RING-type E3 ubiquitin transferase PUB</fullName>
    </alternativeName>
</protein>
<reference evidence="7 8" key="1">
    <citation type="journal article" date="2022" name="Nat. Plants">
        <title>Genomes of leafy and leafless Platanthera orchids illuminate the evolution of mycoheterotrophy.</title>
        <authorList>
            <person name="Li M.H."/>
            <person name="Liu K.W."/>
            <person name="Li Z."/>
            <person name="Lu H.C."/>
            <person name="Ye Q.L."/>
            <person name="Zhang D."/>
            <person name="Wang J.Y."/>
            <person name="Li Y.F."/>
            <person name="Zhong Z.M."/>
            <person name="Liu X."/>
            <person name="Yu X."/>
            <person name="Liu D.K."/>
            <person name="Tu X.D."/>
            <person name="Liu B."/>
            <person name="Hao Y."/>
            <person name="Liao X.Y."/>
            <person name="Jiang Y.T."/>
            <person name="Sun W.H."/>
            <person name="Chen J."/>
            <person name="Chen Y.Q."/>
            <person name="Ai Y."/>
            <person name="Zhai J.W."/>
            <person name="Wu S.S."/>
            <person name="Zhou Z."/>
            <person name="Hsiao Y.Y."/>
            <person name="Wu W.L."/>
            <person name="Chen Y.Y."/>
            <person name="Lin Y.F."/>
            <person name="Hsu J.L."/>
            <person name="Li C.Y."/>
            <person name="Wang Z.W."/>
            <person name="Zhao X."/>
            <person name="Zhong W.Y."/>
            <person name="Ma X.K."/>
            <person name="Ma L."/>
            <person name="Huang J."/>
            <person name="Chen G.Z."/>
            <person name="Huang M.Z."/>
            <person name="Huang L."/>
            <person name="Peng D.H."/>
            <person name="Luo Y.B."/>
            <person name="Zou S.Q."/>
            <person name="Chen S.P."/>
            <person name="Lan S."/>
            <person name="Tsai W.C."/>
            <person name="Van de Peer Y."/>
            <person name="Liu Z.J."/>
        </authorList>
    </citation>
    <scope>NUCLEOTIDE SEQUENCE [LARGE SCALE GENOMIC DNA]</scope>
    <source>
        <tissue evidence="7">Leaf</tissue>
    </source>
</reference>
<comment type="pathway">
    <text evidence="2 5">Protein modification; protein ubiquitination.</text>
</comment>
<dbReference type="Proteomes" id="UP001418222">
    <property type="component" value="Unassembled WGS sequence"/>
</dbReference>
<organism evidence="7 8">
    <name type="scientific">Platanthera zijinensis</name>
    <dbReference type="NCBI Taxonomy" id="2320716"/>
    <lineage>
        <taxon>Eukaryota</taxon>
        <taxon>Viridiplantae</taxon>
        <taxon>Streptophyta</taxon>
        <taxon>Embryophyta</taxon>
        <taxon>Tracheophyta</taxon>
        <taxon>Spermatophyta</taxon>
        <taxon>Magnoliopsida</taxon>
        <taxon>Liliopsida</taxon>
        <taxon>Asparagales</taxon>
        <taxon>Orchidaceae</taxon>
        <taxon>Orchidoideae</taxon>
        <taxon>Orchideae</taxon>
        <taxon>Orchidinae</taxon>
        <taxon>Platanthera</taxon>
    </lineage>
</organism>
<dbReference type="PANTHER" id="PTHR22849:SF103">
    <property type="entry name" value="U-BOX DOMAIN-CONTAINING PROTEIN"/>
    <property type="match status" value="1"/>
</dbReference>
<proteinExistence type="predicted"/>
<comment type="caution">
    <text evidence="7">The sequence shown here is derived from an EMBL/GenBank/DDBJ whole genome shotgun (WGS) entry which is preliminary data.</text>
</comment>
<gene>
    <name evidence="7" type="primary">PUB25</name>
    <name evidence="7" type="ORF">KSP39_PZI020152</name>
</gene>
<dbReference type="InterPro" id="IPR011989">
    <property type="entry name" value="ARM-like"/>
</dbReference>
<dbReference type="PANTHER" id="PTHR22849">
    <property type="entry name" value="WDSAM1 PROTEIN"/>
    <property type="match status" value="1"/>
</dbReference>
<dbReference type="InterPro" id="IPR058678">
    <property type="entry name" value="ARM_PUB"/>
</dbReference>
<keyword evidence="8" id="KW-1185">Reference proteome</keyword>
<dbReference type="InterPro" id="IPR045210">
    <property type="entry name" value="RING-Ubox_PUB"/>
</dbReference>
<keyword evidence="4 5" id="KW-0833">Ubl conjugation pathway</keyword>
<comment type="catalytic activity">
    <reaction evidence="1 5">
        <text>S-ubiquitinyl-[E2 ubiquitin-conjugating enzyme]-L-cysteine + [acceptor protein]-L-lysine = [E2 ubiquitin-conjugating enzyme]-L-cysteine + N(6)-ubiquitinyl-[acceptor protein]-L-lysine.</text>
        <dbReference type="EC" id="2.3.2.27"/>
    </reaction>
</comment>
<comment type="function">
    <text evidence="5">Functions as an E3 ubiquitin ligase.</text>
</comment>
<dbReference type="GO" id="GO:0016567">
    <property type="term" value="P:protein ubiquitination"/>
    <property type="evidence" value="ECO:0007669"/>
    <property type="project" value="UniProtKB-UniRule"/>
</dbReference>
<dbReference type="Pfam" id="PF04564">
    <property type="entry name" value="U-box"/>
    <property type="match status" value="1"/>
</dbReference>
<dbReference type="GO" id="GO:0061630">
    <property type="term" value="F:ubiquitin protein ligase activity"/>
    <property type="evidence" value="ECO:0007669"/>
    <property type="project" value="UniProtKB-UniRule"/>
</dbReference>
<dbReference type="SUPFAM" id="SSF48371">
    <property type="entry name" value="ARM repeat"/>
    <property type="match status" value="2"/>
</dbReference>
<dbReference type="EC" id="2.3.2.27" evidence="5"/>
<evidence type="ECO:0000256" key="5">
    <source>
        <dbReference type="RuleBase" id="RU369093"/>
    </source>
</evidence>
<dbReference type="EMBL" id="JBBWWQ010000018">
    <property type="protein sequence ID" value="KAK8921078.1"/>
    <property type="molecule type" value="Genomic_DNA"/>
</dbReference>
<dbReference type="InterPro" id="IPR016024">
    <property type="entry name" value="ARM-type_fold"/>
</dbReference>
<dbReference type="InterPro" id="IPR013083">
    <property type="entry name" value="Znf_RING/FYVE/PHD"/>
</dbReference>
<dbReference type="Gene3D" id="3.30.40.10">
    <property type="entry name" value="Zinc/RING finger domain, C3HC4 (zinc finger)"/>
    <property type="match status" value="1"/>
</dbReference>
<keyword evidence="3 5" id="KW-0808">Transferase</keyword>
<accession>A0AAP0AZ29</accession>
<name>A0AAP0AZ29_9ASPA</name>
<dbReference type="CDD" id="cd16664">
    <property type="entry name" value="RING-Ubox_PUB"/>
    <property type="match status" value="1"/>
</dbReference>
<dbReference type="AlphaFoldDB" id="A0AAP0AZ29"/>
<dbReference type="SUPFAM" id="SSF57850">
    <property type="entry name" value="RING/U-box"/>
    <property type="match status" value="1"/>
</dbReference>
<dbReference type="PROSITE" id="PS51698">
    <property type="entry name" value="U_BOX"/>
    <property type="match status" value="1"/>
</dbReference>
<dbReference type="Gene3D" id="1.25.10.10">
    <property type="entry name" value="Leucine-rich Repeat Variant"/>
    <property type="match status" value="1"/>
</dbReference>
<feature type="domain" description="U-box" evidence="6">
    <location>
        <begin position="8"/>
        <end position="82"/>
    </location>
</feature>
<evidence type="ECO:0000313" key="8">
    <source>
        <dbReference type="Proteomes" id="UP001418222"/>
    </source>
</evidence>
<dbReference type="InterPro" id="IPR045185">
    <property type="entry name" value="PUB22/23/24-like"/>
</dbReference>
<evidence type="ECO:0000256" key="1">
    <source>
        <dbReference type="ARBA" id="ARBA00000900"/>
    </source>
</evidence>
<dbReference type="Pfam" id="PF25598">
    <property type="entry name" value="ARM_PUB"/>
    <property type="match status" value="1"/>
</dbReference>
<dbReference type="InterPro" id="IPR003613">
    <property type="entry name" value="Ubox_domain"/>
</dbReference>
<dbReference type="SMART" id="SM00504">
    <property type="entry name" value="Ubox"/>
    <property type="match status" value="1"/>
</dbReference>
<evidence type="ECO:0000256" key="3">
    <source>
        <dbReference type="ARBA" id="ARBA00022679"/>
    </source>
</evidence>
<dbReference type="FunFam" id="3.30.40.10:FF:000442">
    <property type="entry name" value="RING-type E3 ubiquitin transferase"/>
    <property type="match status" value="1"/>
</dbReference>
<evidence type="ECO:0000259" key="6">
    <source>
        <dbReference type="PROSITE" id="PS51698"/>
    </source>
</evidence>